<evidence type="ECO:0000313" key="1">
    <source>
        <dbReference type="EMBL" id="MBC5690573.1"/>
    </source>
</evidence>
<dbReference type="EMBL" id="JACOPF010000006">
    <property type="protein sequence ID" value="MBC5690573.1"/>
    <property type="molecule type" value="Genomic_DNA"/>
</dbReference>
<accession>A0A923RS97</accession>
<dbReference type="AlphaFoldDB" id="A0A923RS97"/>
<reference evidence="1" key="1">
    <citation type="submission" date="2020-08" db="EMBL/GenBank/DDBJ databases">
        <title>Genome public.</title>
        <authorList>
            <person name="Liu C."/>
            <person name="Sun Q."/>
        </authorList>
    </citation>
    <scope>NUCLEOTIDE SEQUENCE</scope>
    <source>
        <strain evidence="1">NSJ-55</strain>
    </source>
</reference>
<dbReference type="InterPro" id="IPR003748">
    <property type="entry name" value="DUF169"/>
</dbReference>
<organism evidence="1 2">
    <name type="scientific">Mediterraneibacter hominis</name>
    <dbReference type="NCBI Taxonomy" id="2763054"/>
    <lineage>
        <taxon>Bacteria</taxon>
        <taxon>Bacillati</taxon>
        <taxon>Bacillota</taxon>
        <taxon>Clostridia</taxon>
        <taxon>Lachnospirales</taxon>
        <taxon>Lachnospiraceae</taxon>
        <taxon>Mediterraneibacter</taxon>
    </lineage>
</organism>
<dbReference type="PANTHER" id="PTHR37954:SF3">
    <property type="entry name" value="DUF169 DOMAIN-CONTAINING PROTEIN"/>
    <property type="match status" value="1"/>
</dbReference>
<sequence length="280" mass="32087">MNEDRTVSYKRAAEQIMSVLDLTFVPMAVKLAKNEGEIPLEAIRPYRDLGIHYAECQCLAKARKDGNTYALTIEDHWCWFPLICYGFVNVEKGNKDYEIVMNNLGIPCRKKQELFFEKFPKIPYGNIYAYIVGPAKNLKFEPDLFLIYCNNAQQIRELAGAVKYMTGDVLHTALDYVDSCGWDIVPSYIKREFRVTIPDPGEIERAEIGSNELIFTVPAEKFIKICEVTEDKHKKKAARPGCNCGLVGDFPRPEFIANLYKEWGLQSEGPISWTEKQRGY</sequence>
<dbReference type="PANTHER" id="PTHR37954">
    <property type="entry name" value="BLL4979 PROTEIN"/>
    <property type="match status" value="1"/>
</dbReference>
<proteinExistence type="predicted"/>
<comment type="caution">
    <text evidence="1">The sequence shown here is derived from an EMBL/GenBank/DDBJ whole genome shotgun (WGS) entry which is preliminary data.</text>
</comment>
<gene>
    <name evidence="1" type="ORF">H8S37_16800</name>
</gene>
<protein>
    <submittedName>
        <fullName evidence="1">DUF169 domain-containing protein</fullName>
    </submittedName>
</protein>
<dbReference type="RefSeq" id="WP_186877226.1">
    <property type="nucleotide sequence ID" value="NZ_JACOPF010000006.1"/>
</dbReference>
<name>A0A923RS97_9FIRM</name>
<keyword evidence="2" id="KW-1185">Reference proteome</keyword>
<dbReference type="Pfam" id="PF02596">
    <property type="entry name" value="DUF169"/>
    <property type="match status" value="1"/>
</dbReference>
<evidence type="ECO:0000313" key="2">
    <source>
        <dbReference type="Proteomes" id="UP000652477"/>
    </source>
</evidence>
<dbReference type="Proteomes" id="UP000652477">
    <property type="component" value="Unassembled WGS sequence"/>
</dbReference>